<organism evidence="1">
    <name type="scientific">Vitrella brassicaformis</name>
    <dbReference type="NCBI Taxonomy" id="1169539"/>
    <lineage>
        <taxon>Eukaryota</taxon>
        <taxon>Sar</taxon>
        <taxon>Alveolata</taxon>
        <taxon>Colpodellida</taxon>
        <taxon>Vitrellaceae</taxon>
        <taxon>Vitrella</taxon>
    </lineage>
</organism>
<sequence>MNRALRPPLLLCCASPSHDTEMPERFKTVELSGLSNADIVAIFAHDEELRDLVDTARTEKMNGATFAAILDTDNMTVRKVSDEVLGSHIKLGEVALIVRWLKGIDQNAVQVPLST</sequence>
<name>A0A7S1KHQ0_9ALVE</name>
<dbReference type="AlphaFoldDB" id="A0A7S1KHQ0"/>
<evidence type="ECO:0000313" key="1">
    <source>
        <dbReference type="EMBL" id="CAD9074333.1"/>
    </source>
</evidence>
<proteinExistence type="predicted"/>
<accession>A0A7S1KHQ0</accession>
<dbReference type="EMBL" id="HBGB01050183">
    <property type="protein sequence ID" value="CAD9074333.1"/>
    <property type="molecule type" value="Transcribed_RNA"/>
</dbReference>
<protein>
    <submittedName>
        <fullName evidence="1">Uncharacterized protein</fullName>
    </submittedName>
</protein>
<reference evidence="1" key="1">
    <citation type="submission" date="2021-01" db="EMBL/GenBank/DDBJ databases">
        <authorList>
            <person name="Corre E."/>
            <person name="Pelletier E."/>
            <person name="Niang G."/>
            <person name="Scheremetjew M."/>
            <person name="Finn R."/>
            <person name="Kale V."/>
            <person name="Holt S."/>
            <person name="Cochrane G."/>
            <person name="Meng A."/>
            <person name="Brown T."/>
            <person name="Cohen L."/>
        </authorList>
    </citation>
    <scope>NUCLEOTIDE SEQUENCE</scope>
    <source>
        <strain evidence="1">CCMP3346</strain>
    </source>
</reference>
<gene>
    <name evidence="1" type="ORF">VBRA1451_LOCUS29421</name>
</gene>